<keyword evidence="3" id="KW-1185">Reference proteome</keyword>
<dbReference type="Gene3D" id="1.25.40.10">
    <property type="entry name" value="Tetratricopeptide repeat domain"/>
    <property type="match status" value="1"/>
</dbReference>
<reference evidence="2 3" key="1">
    <citation type="submission" date="2022-09" db="EMBL/GenBank/DDBJ databases">
        <authorList>
            <person name="Palmer J.M."/>
        </authorList>
    </citation>
    <scope>NUCLEOTIDE SEQUENCE [LARGE SCALE GENOMIC DNA]</scope>
    <source>
        <strain evidence="2 3">DSM 7382</strain>
    </source>
</reference>
<gene>
    <name evidence="2" type="ORF">QCA50_018759</name>
</gene>
<organism evidence="2 3">
    <name type="scientific">Cerrena zonata</name>
    <dbReference type="NCBI Taxonomy" id="2478898"/>
    <lineage>
        <taxon>Eukaryota</taxon>
        <taxon>Fungi</taxon>
        <taxon>Dikarya</taxon>
        <taxon>Basidiomycota</taxon>
        <taxon>Agaricomycotina</taxon>
        <taxon>Agaricomycetes</taxon>
        <taxon>Polyporales</taxon>
        <taxon>Cerrenaceae</taxon>
        <taxon>Cerrena</taxon>
    </lineage>
</organism>
<evidence type="ECO:0000313" key="3">
    <source>
        <dbReference type="Proteomes" id="UP001385951"/>
    </source>
</evidence>
<evidence type="ECO:0008006" key="4">
    <source>
        <dbReference type="Google" id="ProtNLM"/>
    </source>
</evidence>
<proteinExistence type="predicted"/>
<dbReference type="EMBL" id="JASBNA010000075">
    <property type="protein sequence ID" value="KAK7678193.1"/>
    <property type="molecule type" value="Genomic_DNA"/>
</dbReference>
<comment type="caution">
    <text evidence="2">The sequence shown here is derived from an EMBL/GenBank/DDBJ whole genome shotgun (WGS) entry which is preliminary data.</text>
</comment>
<protein>
    <recommendedName>
        <fullName evidence="4">Assembly chaperone of RPL4</fullName>
    </recommendedName>
</protein>
<sequence length="328" mass="36400">MPSATLEQVISNARALVQSSQSDKALEILSPLIPGNENNVFLLQIFGEVLLETNDLETAYEVLTAACELDPEANAGTEKFFYLGQIIGGNDGLKCLDTGLNGQNPEALSLLASIRISQQKPEEAKDSLLKSWELFHSKKAQLEESANKIQNESSEVVNDDNADAFEVGVEYIELIQPLLTLARFAIELELYELAMTIASNTQDINEDILDAYYYEAFANILSAKKIFADSNNINKDQEDYRDLDLKAVKTSKDENIKQLLDEAKSLLTQGFKIINSDIGADSEPELVEQVNDLLNQLGGPSMADLMPQRRNEADEEGWEDEINSDEEN</sequence>
<dbReference type="SUPFAM" id="SSF48452">
    <property type="entry name" value="TPR-like"/>
    <property type="match status" value="1"/>
</dbReference>
<dbReference type="InterPro" id="IPR011990">
    <property type="entry name" value="TPR-like_helical_dom_sf"/>
</dbReference>
<evidence type="ECO:0000256" key="1">
    <source>
        <dbReference type="SAM" id="MobiDB-lite"/>
    </source>
</evidence>
<dbReference type="CDD" id="cd24142">
    <property type="entry name" value="ACL4-like"/>
    <property type="match status" value="1"/>
</dbReference>
<feature type="compositionally biased region" description="Acidic residues" evidence="1">
    <location>
        <begin position="313"/>
        <end position="328"/>
    </location>
</feature>
<name>A0AAW0FBW1_9APHY</name>
<dbReference type="Proteomes" id="UP001385951">
    <property type="component" value="Unassembled WGS sequence"/>
</dbReference>
<dbReference type="AlphaFoldDB" id="A0AAW0FBW1"/>
<evidence type="ECO:0000313" key="2">
    <source>
        <dbReference type="EMBL" id="KAK7678193.1"/>
    </source>
</evidence>
<accession>A0AAW0FBW1</accession>
<feature type="region of interest" description="Disordered" evidence="1">
    <location>
        <begin position="298"/>
        <end position="328"/>
    </location>
</feature>